<feature type="compositionally biased region" description="Low complexity" evidence="1">
    <location>
        <begin position="704"/>
        <end position="713"/>
    </location>
</feature>
<feature type="compositionally biased region" description="Low complexity" evidence="1">
    <location>
        <begin position="847"/>
        <end position="857"/>
    </location>
</feature>
<organism evidence="3 4">
    <name type="scientific">Fusarium avenaceum</name>
    <dbReference type="NCBI Taxonomy" id="40199"/>
    <lineage>
        <taxon>Eukaryota</taxon>
        <taxon>Fungi</taxon>
        <taxon>Dikarya</taxon>
        <taxon>Ascomycota</taxon>
        <taxon>Pezizomycotina</taxon>
        <taxon>Sordariomycetes</taxon>
        <taxon>Hypocreomycetidae</taxon>
        <taxon>Hypocreales</taxon>
        <taxon>Nectriaceae</taxon>
        <taxon>Fusarium</taxon>
        <taxon>Fusarium tricinctum species complex</taxon>
    </lineage>
</organism>
<comment type="caution">
    <text evidence="3">The sequence shown here is derived from an EMBL/GenBank/DDBJ whole genome shotgun (WGS) entry which is preliminary data.</text>
</comment>
<feature type="compositionally biased region" description="Basic and acidic residues" evidence="1">
    <location>
        <begin position="1178"/>
        <end position="1188"/>
    </location>
</feature>
<feature type="domain" description="DUF7908" evidence="2">
    <location>
        <begin position="935"/>
        <end position="1033"/>
    </location>
</feature>
<feature type="region of interest" description="Disordered" evidence="1">
    <location>
        <begin position="1178"/>
        <end position="1203"/>
    </location>
</feature>
<name>A0A9P7KLY1_9HYPO</name>
<dbReference type="InterPro" id="IPR057230">
    <property type="entry name" value="DUF7908"/>
</dbReference>
<accession>A0A9P7KLY1</accession>
<dbReference type="AlphaFoldDB" id="A0A9P7KLY1"/>
<feature type="compositionally biased region" description="Polar residues" evidence="1">
    <location>
        <begin position="862"/>
        <end position="878"/>
    </location>
</feature>
<dbReference type="Proteomes" id="UP000782241">
    <property type="component" value="Unassembled WGS sequence"/>
</dbReference>
<dbReference type="Pfam" id="PF25485">
    <property type="entry name" value="DUF7908"/>
    <property type="match status" value="1"/>
</dbReference>
<evidence type="ECO:0000313" key="3">
    <source>
        <dbReference type="EMBL" id="KAG5657941.1"/>
    </source>
</evidence>
<sequence>MDEHDARLFDEDDDSSLSPEIAKIANRYPESFLNYLRAAWEKDGAKAAQIPSVLTSLKATLVLCEDGVKRPLSTTYLPTKSLRAIVEKYIRPDDKFPFLQFPKFWSLEEKVDVWAFLPLHLGVGNGEDLDLYLDILKTIRAERSLWHWSQKFPKRILSLYLHIETAYAYDNGTRERIRDVFEEHRLLQSPQQHWKRPSDCALKAARVSPWQGASFSLVYRMKILDYWQSALLKTGLLPLNPDWKTTEEERTTLLRFFRTTLGILESSAYLDLIYLLRLSPTFGSVASQSEDDPTTNYEIINDSLQLLSDEEKAKLRSAFVVSPNIAMRCGNELRWYKQAECVWCTDLKSPIPGYANLSGGYQGLEDFFVGFLGVKKTTASYENLLHCEPTSVSIDTVKEMLLSLSTVIAEKGRTLDPAPMLLKKILPVRGNDGKVRFCTSDEEFYIIDRPYLDVFRNTAPILDFSVSEMARLIPFLEWAMLEHHYLSWNVDESSFLQGSYPTTLDGRITTEKARGLLRIASHYRSPRTKSLEQRQILLRQLEGSRFIETAGIFREVKLLLEDDSEVIHQLEGRLHIVAENSGLRIYVPRDKTSQELSAVLLPRYLVQWLMTDPANDMTPVIDGVAVGLVKSISNVRDELIQRVLTEEGVMLLEGLVHPSALTNLQHPKRIPVKLPQPVSAESEAGQDPAVVRPGASSVPDLTKTKPPSNNPSPANRPTLRPVSIRTKVSDNHPALSETSKMKPHVEQETPQSSKMPETTFTFQAGTSWVTGVISVTDLGEMEVDSWCATYVSTYLVPALNRGDRPTIESEEEKPAAEDSGRLLFVPSLRLTFASNKSSLNGNTLSGSSIVSSEPSIPAGRPQGQSVFETRSFDPTTGDSVSITSTSVTPTSSESESITNANTNTIPTSSELEPVVSTDTIPTSSGIAEPEGRSIIFQVSIPDNEKRSIKKRVSGGLVGNDNPGTCTFADVFNLADGQLFEGGVLIFYSSGEDYKELSGQDIPSEGAIKSTFMVSERSLVFKAPRLPNGEAGFSDPVTKSSLITSASLMAIATTATVATVSDSLMVKSSTVSIPAEEMDITTEPAETKVDMVETMTELTETTPQLACTTTELVETTPALAEMTTESVDSPTEDECVAGIINSAGSPPLDERKDDCSANNVVTVSPYTVHVTLCAHQEEETNRDQDRYRNSTEAVPTTWPPTPTKKRVARDEDEASTIFPTDYPDTYATYCENADDYYDACSTLGVVQSTTTLPTPTATEEKQFENHWELITVPGYTLIAI</sequence>
<keyword evidence="4" id="KW-1185">Reference proteome</keyword>
<evidence type="ECO:0000259" key="2">
    <source>
        <dbReference type="Pfam" id="PF25485"/>
    </source>
</evidence>
<reference evidence="3" key="1">
    <citation type="submission" date="2021-04" db="EMBL/GenBank/DDBJ databases">
        <title>Draft genome of Fusarium avenaceum strain F156N33, isolated from an atmospheric sample in Virginia.</title>
        <authorList>
            <person name="Yang S."/>
            <person name="Vinatzer B.A."/>
            <person name="Coleman J."/>
        </authorList>
    </citation>
    <scope>NUCLEOTIDE SEQUENCE</scope>
    <source>
        <strain evidence="3">F156N33</strain>
    </source>
</reference>
<evidence type="ECO:0000313" key="4">
    <source>
        <dbReference type="Proteomes" id="UP000782241"/>
    </source>
</evidence>
<feature type="region of interest" description="Disordered" evidence="1">
    <location>
        <begin position="847"/>
        <end position="908"/>
    </location>
</feature>
<feature type="region of interest" description="Disordered" evidence="1">
    <location>
        <begin position="676"/>
        <end position="754"/>
    </location>
</feature>
<feature type="compositionally biased region" description="Polar residues" evidence="1">
    <location>
        <begin position="899"/>
        <end position="908"/>
    </location>
</feature>
<evidence type="ECO:0000256" key="1">
    <source>
        <dbReference type="SAM" id="MobiDB-lite"/>
    </source>
</evidence>
<protein>
    <recommendedName>
        <fullName evidence="2">DUF7908 domain-containing protein</fullName>
    </recommendedName>
</protein>
<proteinExistence type="predicted"/>
<dbReference type="EMBL" id="JAGPUO010000016">
    <property type="protein sequence ID" value="KAG5657941.1"/>
    <property type="molecule type" value="Genomic_DNA"/>
</dbReference>
<feature type="compositionally biased region" description="Low complexity" evidence="1">
    <location>
        <begin position="879"/>
        <end position="898"/>
    </location>
</feature>
<gene>
    <name evidence="3" type="ORF">KAF25_007974</name>
</gene>